<dbReference type="RefSeq" id="WP_190556165.1">
    <property type="nucleotide sequence ID" value="NZ_JACJQU010000001.1"/>
</dbReference>
<evidence type="ECO:0000313" key="1">
    <source>
        <dbReference type="EMBL" id="MBD2292072.1"/>
    </source>
</evidence>
<sequence length="185" mass="21669">MNELQQILNERREKLVEDIIVLSRDKIDTLDIILTSTQFFQYSIERTEVNLSEQSPVDNYNIDNLSATAFLILDKFVEFNDSELHRISFPEHKNLFAFIYHQLFISIIANLDDYFSQLLLLILQAYPEKLGEKKIFQVKFNDVITLLGTGKDKIIIRSMDEQIVSNVRTLMQKNLLIILPNFLNI</sequence>
<name>A0A926ZY11_9NOST</name>
<dbReference type="EMBL" id="JACJQU010000001">
    <property type="protein sequence ID" value="MBD2292072.1"/>
    <property type="molecule type" value="Genomic_DNA"/>
</dbReference>
<keyword evidence="2" id="KW-1185">Reference proteome</keyword>
<protein>
    <submittedName>
        <fullName evidence="1">Uncharacterized protein</fullName>
    </submittedName>
</protein>
<gene>
    <name evidence="1" type="ORF">H6G06_00900</name>
</gene>
<reference evidence="2" key="1">
    <citation type="journal article" date="2020" name="ISME J.">
        <title>Comparative genomics reveals insights into cyanobacterial evolution and habitat adaptation.</title>
        <authorList>
            <person name="Chen M.Y."/>
            <person name="Teng W.K."/>
            <person name="Zhao L."/>
            <person name="Hu C.X."/>
            <person name="Zhou Y.K."/>
            <person name="Han B.P."/>
            <person name="Song L.R."/>
            <person name="Shu W.S."/>
        </authorList>
    </citation>
    <scope>NUCLEOTIDE SEQUENCE [LARGE SCALE GENOMIC DNA]</scope>
    <source>
        <strain evidence="2">FACHB-251</strain>
    </source>
</reference>
<comment type="caution">
    <text evidence="1">The sequence shown here is derived from an EMBL/GenBank/DDBJ whole genome shotgun (WGS) entry which is preliminary data.</text>
</comment>
<accession>A0A926ZY11</accession>
<evidence type="ECO:0000313" key="2">
    <source>
        <dbReference type="Proteomes" id="UP000662185"/>
    </source>
</evidence>
<dbReference type="AlphaFoldDB" id="A0A926ZY11"/>
<organism evidence="1 2">
    <name type="scientific">Anabaena sphaerica FACHB-251</name>
    <dbReference type="NCBI Taxonomy" id="2692883"/>
    <lineage>
        <taxon>Bacteria</taxon>
        <taxon>Bacillati</taxon>
        <taxon>Cyanobacteriota</taxon>
        <taxon>Cyanophyceae</taxon>
        <taxon>Nostocales</taxon>
        <taxon>Nostocaceae</taxon>
        <taxon>Anabaena</taxon>
    </lineage>
</organism>
<dbReference type="Proteomes" id="UP000662185">
    <property type="component" value="Unassembled WGS sequence"/>
</dbReference>
<proteinExistence type="predicted"/>